<dbReference type="RefSeq" id="WP_080806928.1">
    <property type="nucleotide sequence ID" value="NZ_LT828555.1"/>
</dbReference>
<name>A0A1W1HBA8_9BACT</name>
<evidence type="ECO:0000259" key="1">
    <source>
        <dbReference type="Pfam" id="PF09820"/>
    </source>
</evidence>
<keyword evidence="3" id="KW-1185">Reference proteome</keyword>
<sequence length="87" mass="10565">MDDIKRIPYGKGDFEAVNAQNDYYVDKTTYIPALERTPYVFLIRPRRFGKTLFLSMLHSYYDILKKDRFRDFYRGNRYKFLYSGVPE</sequence>
<dbReference type="PANTHER" id="PTHR34825:SF2">
    <property type="entry name" value="AAA-ATPASE-LIKE DOMAIN-CONTAINING PROTEIN"/>
    <property type="match status" value="1"/>
</dbReference>
<proteinExistence type="predicted"/>
<dbReference type="InterPro" id="IPR018631">
    <property type="entry name" value="AAA-ATPase-like_dom"/>
</dbReference>
<feature type="domain" description="AAA-ATPase-like" evidence="1">
    <location>
        <begin position="8"/>
        <end position="75"/>
    </location>
</feature>
<evidence type="ECO:0000313" key="2">
    <source>
        <dbReference type="EMBL" id="SLM29767.1"/>
    </source>
</evidence>
<organism evidence="2 3">
    <name type="scientific">Desulfamplus magnetovallimortis</name>
    <dbReference type="NCBI Taxonomy" id="1246637"/>
    <lineage>
        <taxon>Bacteria</taxon>
        <taxon>Pseudomonadati</taxon>
        <taxon>Thermodesulfobacteriota</taxon>
        <taxon>Desulfobacteria</taxon>
        <taxon>Desulfobacterales</taxon>
        <taxon>Desulfobacteraceae</taxon>
        <taxon>Desulfamplus</taxon>
    </lineage>
</organism>
<reference evidence="2 3" key="1">
    <citation type="submission" date="2017-03" db="EMBL/GenBank/DDBJ databases">
        <authorList>
            <person name="Afonso C.L."/>
            <person name="Miller P.J."/>
            <person name="Scott M.A."/>
            <person name="Spackman E."/>
            <person name="Goraichik I."/>
            <person name="Dimitrov K.M."/>
            <person name="Suarez D.L."/>
            <person name="Swayne D.E."/>
        </authorList>
    </citation>
    <scope>NUCLEOTIDE SEQUENCE [LARGE SCALE GENOMIC DNA]</scope>
    <source>
        <strain evidence="2">PRJEB14757</strain>
    </source>
</reference>
<protein>
    <recommendedName>
        <fullName evidence="1">AAA-ATPase-like domain-containing protein</fullName>
    </recommendedName>
</protein>
<gene>
    <name evidence="2" type="ORF">MTBBW1_1940094</name>
</gene>
<dbReference type="OrthoDB" id="9776605at2"/>
<evidence type="ECO:0000313" key="3">
    <source>
        <dbReference type="Proteomes" id="UP000191931"/>
    </source>
</evidence>
<dbReference type="EMBL" id="FWEV01000106">
    <property type="protein sequence ID" value="SLM29767.1"/>
    <property type="molecule type" value="Genomic_DNA"/>
</dbReference>
<dbReference type="AlphaFoldDB" id="A0A1W1HBA8"/>
<dbReference type="PANTHER" id="PTHR34825">
    <property type="entry name" value="CONSERVED PROTEIN, WITH A WEAK D-GALACTARATE DEHYDRATASE/ALTRONATE HYDROLASE DOMAIN"/>
    <property type="match status" value="1"/>
</dbReference>
<accession>A0A1W1HBA8</accession>
<dbReference type="STRING" id="1246637.MTBBW1_1940094"/>
<dbReference type="Pfam" id="PF09820">
    <property type="entry name" value="AAA-ATPase_like"/>
    <property type="match status" value="1"/>
</dbReference>
<dbReference type="Proteomes" id="UP000191931">
    <property type="component" value="Unassembled WGS sequence"/>
</dbReference>